<dbReference type="AlphaFoldDB" id="A0A4C1YG21"/>
<reference evidence="1 2" key="1">
    <citation type="journal article" date="2019" name="Commun. Biol.">
        <title>The bagworm genome reveals a unique fibroin gene that provides high tensile strength.</title>
        <authorList>
            <person name="Kono N."/>
            <person name="Nakamura H."/>
            <person name="Ohtoshi R."/>
            <person name="Tomita M."/>
            <person name="Numata K."/>
            <person name="Arakawa K."/>
        </authorList>
    </citation>
    <scope>NUCLEOTIDE SEQUENCE [LARGE SCALE GENOMIC DNA]</scope>
</reference>
<gene>
    <name evidence="1" type="ORF">EVAR_21353_1</name>
</gene>
<evidence type="ECO:0000313" key="2">
    <source>
        <dbReference type="Proteomes" id="UP000299102"/>
    </source>
</evidence>
<name>A0A4C1YG21_EUMVA</name>
<sequence length="203" mass="22834">MLQHASKEYRIQAVTALGARSVTDRTLDLRCGSVQGVLVQILCEKSNCIRLVHTARKWLTDDGSVGLNTNSTPARVTEEGLLMELSNFQLRYQTLKANHGQRVFHDNINKSKHGWDMLFRYRVPAYLLAPSSDQFNYTILLYSHQSSTTVIDRFLKMKGHKQRIRRSQKNMLQPRSKREAVSLATSAAAAASALPCCNTPDGN</sequence>
<keyword evidence="2" id="KW-1185">Reference proteome</keyword>
<organism evidence="1 2">
    <name type="scientific">Eumeta variegata</name>
    <name type="common">Bagworm moth</name>
    <name type="synonym">Eumeta japonica</name>
    <dbReference type="NCBI Taxonomy" id="151549"/>
    <lineage>
        <taxon>Eukaryota</taxon>
        <taxon>Metazoa</taxon>
        <taxon>Ecdysozoa</taxon>
        <taxon>Arthropoda</taxon>
        <taxon>Hexapoda</taxon>
        <taxon>Insecta</taxon>
        <taxon>Pterygota</taxon>
        <taxon>Neoptera</taxon>
        <taxon>Endopterygota</taxon>
        <taxon>Lepidoptera</taxon>
        <taxon>Glossata</taxon>
        <taxon>Ditrysia</taxon>
        <taxon>Tineoidea</taxon>
        <taxon>Psychidae</taxon>
        <taxon>Oiketicinae</taxon>
        <taxon>Eumeta</taxon>
    </lineage>
</organism>
<proteinExistence type="predicted"/>
<dbReference type="Proteomes" id="UP000299102">
    <property type="component" value="Unassembled WGS sequence"/>
</dbReference>
<protein>
    <submittedName>
        <fullName evidence="1">Uncharacterized protein</fullName>
    </submittedName>
</protein>
<accession>A0A4C1YG21</accession>
<evidence type="ECO:0000313" key="1">
    <source>
        <dbReference type="EMBL" id="GBP73397.1"/>
    </source>
</evidence>
<comment type="caution">
    <text evidence="1">The sequence shown here is derived from an EMBL/GenBank/DDBJ whole genome shotgun (WGS) entry which is preliminary data.</text>
</comment>
<dbReference type="EMBL" id="BGZK01001172">
    <property type="protein sequence ID" value="GBP73397.1"/>
    <property type="molecule type" value="Genomic_DNA"/>
</dbReference>